<feature type="region of interest" description="Disordered" evidence="1">
    <location>
        <begin position="135"/>
        <end position="154"/>
    </location>
</feature>
<dbReference type="GO" id="GO:0005576">
    <property type="term" value="C:extracellular region"/>
    <property type="evidence" value="ECO:0007669"/>
    <property type="project" value="InterPro"/>
</dbReference>
<name>A0A9P0AE06_BEMTA</name>
<protein>
    <recommendedName>
        <fullName evidence="3">Chitin-binding type-2 domain-containing protein</fullName>
    </recommendedName>
</protein>
<keyword evidence="2" id="KW-0732">Signal</keyword>
<dbReference type="SUPFAM" id="SSF57625">
    <property type="entry name" value="Invertebrate chitin-binding proteins"/>
    <property type="match status" value="1"/>
</dbReference>
<dbReference type="AlphaFoldDB" id="A0A9P0AE06"/>
<accession>A0A9P0AE06</accession>
<evidence type="ECO:0000259" key="3">
    <source>
        <dbReference type="PROSITE" id="PS50940"/>
    </source>
</evidence>
<feature type="domain" description="Chitin-binding type-2" evidence="3">
    <location>
        <begin position="297"/>
        <end position="354"/>
    </location>
</feature>
<dbReference type="PROSITE" id="PS50940">
    <property type="entry name" value="CHIT_BIND_II"/>
    <property type="match status" value="1"/>
</dbReference>
<dbReference type="Pfam" id="PF01607">
    <property type="entry name" value="CBM_14"/>
    <property type="match status" value="1"/>
</dbReference>
<dbReference type="KEGG" id="btab:109034914"/>
<gene>
    <name evidence="4" type="ORF">BEMITA_LOCUS8565</name>
</gene>
<dbReference type="InterPro" id="IPR002557">
    <property type="entry name" value="Chitin-bd_dom"/>
</dbReference>
<organism evidence="4 5">
    <name type="scientific">Bemisia tabaci</name>
    <name type="common">Sweetpotato whitefly</name>
    <name type="synonym">Aleurodes tabaci</name>
    <dbReference type="NCBI Taxonomy" id="7038"/>
    <lineage>
        <taxon>Eukaryota</taxon>
        <taxon>Metazoa</taxon>
        <taxon>Ecdysozoa</taxon>
        <taxon>Arthropoda</taxon>
        <taxon>Hexapoda</taxon>
        <taxon>Insecta</taxon>
        <taxon>Pterygota</taxon>
        <taxon>Neoptera</taxon>
        <taxon>Paraneoptera</taxon>
        <taxon>Hemiptera</taxon>
        <taxon>Sternorrhyncha</taxon>
        <taxon>Aleyrodoidea</taxon>
        <taxon>Aleyrodidae</taxon>
        <taxon>Aleyrodinae</taxon>
        <taxon>Bemisia</taxon>
    </lineage>
</organism>
<evidence type="ECO:0000313" key="4">
    <source>
        <dbReference type="EMBL" id="CAH0389774.1"/>
    </source>
</evidence>
<dbReference type="Proteomes" id="UP001152759">
    <property type="component" value="Chromosome 5"/>
</dbReference>
<dbReference type="GO" id="GO:0008061">
    <property type="term" value="F:chitin binding"/>
    <property type="evidence" value="ECO:0007669"/>
    <property type="project" value="InterPro"/>
</dbReference>
<dbReference type="Gene3D" id="2.170.140.10">
    <property type="entry name" value="Chitin binding domain"/>
    <property type="match status" value="1"/>
</dbReference>
<evidence type="ECO:0000313" key="5">
    <source>
        <dbReference type="Proteomes" id="UP001152759"/>
    </source>
</evidence>
<reference evidence="4" key="1">
    <citation type="submission" date="2021-12" db="EMBL/GenBank/DDBJ databases">
        <authorList>
            <person name="King R."/>
        </authorList>
    </citation>
    <scope>NUCLEOTIDE SEQUENCE</scope>
</reference>
<evidence type="ECO:0000256" key="2">
    <source>
        <dbReference type="SAM" id="SignalP"/>
    </source>
</evidence>
<feature type="chain" id="PRO_5040379234" description="Chitin-binding type-2 domain-containing protein" evidence="2">
    <location>
        <begin position="22"/>
        <end position="357"/>
    </location>
</feature>
<dbReference type="InterPro" id="IPR036508">
    <property type="entry name" value="Chitin-bd_dom_sf"/>
</dbReference>
<feature type="signal peptide" evidence="2">
    <location>
        <begin position="1"/>
        <end position="21"/>
    </location>
</feature>
<proteinExistence type="predicted"/>
<evidence type="ECO:0000256" key="1">
    <source>
        <dbReference type="SAM" id="MobiDB-lite"/>
    </source>
</evidence>
<sequence>MFLSAIYYAAALVVLGACATSQDSFAPIKAKRQIYREQVLPAFGGKIPEDAFRVDRLALNRLNALGISIPDGVLLEHRPEEKHHGSHRHDPDLEASVIKLVQTPDGRYVPPEGQHTHNHNQVESTYVIRPPVGYKHHVQPQKPRPGTISIPTNQNYNLQSYNLQSHNLQSHNLQSHNLQSYNLPSHNLQSHNLQSQNLQSYNNPSSYDNHATYGYNDVYSFMNQYDVPSFYSKPSMSQVWGGFGVLFPDFLARHLREAKPPQGVHATGPEGGLISDYTLVTNQVSEYPDYQTMPTTKFVCDRSGQLQPDPEAKCQVFHLCHYDGQKESFLCPVGTRFDAKTSECNPWHMTPCQPKGR</sequence>
<dbReference type="SMART" id="SM00494">
    <property type="entry name" value="ChtBD2"/>
    <property type="match status" value="1"/>
</dbReference>
<dbReference type="EMBL" id="OU963866">
    <property type="protein sequence ID" value="CAH0389774.1"/>
    <property type="molecule type" value="Genomic_DNA"/>
</dbReference>
<keyword evidence="5" id="KW-1185">Reference proteome</keyword>